<dbReference type="Pfam" id="PF00395">
    <property type="entry name" value="SLH"/>
    <property type="match status" value="3"/>
</dbReference>
<name>A0A5Q2RIP4_9ACTN</name>
<dbReference type="InterPro" id="IPR036278">
    <property type="entry name" value="Sialidase_sf"/>
</dbReference>
<keyword evidence="4" id="KW-1185">Reference proteome</keyword>
<feature type="chain" id="PRO_5038532391" description="SLH domain-containing protein" evidence="1">
    <location>
        <begin position="24"/>
        <end position="632"/>
    </location>
</feature>
<feature type="domain" description="SLH" evidence="2">
    <location>
        <begin position="491"/>
        <end position="545"/>
    </location>
</feature>
<protein>
    <recommendedName>
        <fullName evidence="2">SLH domain-containing protein</fullName>
    </recommendedName>
</protein>
<dbReference type="AlphaFoldDB" id="A0A5Q2RIP4"/>
<evidence type="ECO:0000256" key="1">
    <source>
        <dbReference type="SAM" id="SignalP"/>
    </source>
</evidence>
<dbReference type="KEGG" id="atq:GH723_16955"/>
<evidence type="ECO:0000313" key="3">
    <source>
        <dbReference type="EMBL" id="QGG96649.1"/>
    </source>
</evidence>
<evidence type="ECO:0000259" key="2">
    <source>
        <dbReference type="PROSITE" id="PS51272"/>
    </source>
</evidence>
<evidence type="ECO:0000313" key="4">
    <source>
        <dbReference type="Proteomes" id="UP000334019"/>
    </source>
</evidence>
<gene>
    <name evidence="3" type="ORF">GH723_16955</name>
</gene>
<dbReference type="Proteomes" id="UP000334019">
    <property type="component" value="Chromosome"/>
</dbReference>
<proteinExistence type="predicted"/>
<reference evidence="3 4" key="1">
    <citation type="submission" date="2019-11" db="EMBL/GenBank/DDBJ databases">
        <authorList>
            <person name="He Y."/>
        </authorList>
    </citation>
    <scope>NUCLEOTIDE SEQUENCE [LARGE SCALE GENOMIC DNA]</scope>
    <source>
        <strain evidence="3 4">SCSIO 58843</strain>
    </source>
</reference>
<dbReference type="PROSITE" id="PS51272">
    <property type="entry name" value="SLH"/>
    <property type="match status" value="3"/>
</dbReference>
<sequence length="632" mass="66168">MGTRRWRVVAVGVVALLVASVAAAPGVGADTVWWTPVERPGRFSELALTADGRVMAFGPSHLGRVEVSLQSRNGQWGPPTVLLPGDGYSKVELVVGAHEGDTYVLWTAYSRAYNSSPIAGGARLRGNAWSSLPTQSISGELGDVAMGPDGSIVVVRATGQHDSQVMVTRFDGTSWSEPERLDTGDLSYHTVDVEVAADGSVVVAGTVLSDSQWVLHASVDRGHGWEAPRRLSDGGMGHLAMASTSSGEVVAVYSDRGELESSTLSAVTYADGVWSSPQVVVDAEGLNRPVLEVEPDGALTLGVVAVRPPQGSAAAGTLRVLWTRRVGGTWSPVAEAVRMPFGRGSSRELALAVGPDGTAALVVRLAAVEHGGNHTMMSVRPRGKGWLDPFETELGAGDPAVAVDGAGLVHVASSDHNSGMQYRVILVMPFSDVAPYAYYASAVVWAADLGLTTGVGGSDEFQPDRAITRAEAITALWRHAGRPGSRPSSFIDVPRAAFYTAAVDWAASTGLTTGVGGLNVFEPDRTITRAELLTLLWRSAGSPSAPAAGFTDVVPGGFYARAVDWARHEGITTGVGGTNRFEPDRNITRAEAFTFLFRAEMSGVAVASAVDPLDAMTPSRSFAVATRSDVGP</sequence>
<keyword evidence="1" id="KW-0732">Signal</keyword>
<feature type="signal peptide" evidence="1">
    <location>
        <begin position="1"/>
        <end position="23"/>
    </location>
</feature>
<organism evidence="3 4">
    <name type="scientific">Actinomarinicola tropica</name>
    <dbReference type="NCBI Taxonomy" id="2789776"/>
    <lineage>
        <taxon>Bacteria</taxon>
        <taxon>Bacillati</taxon>
        <taxon>Actinomycetota</taxon>
        <taxon>Acidimicrobiia</taxon>
        <taxon>Acidimicrobiales</taxon>
        <taxon>Iamiaceae</taxon>
        <taxon>Actinomarinicola</taxon>
    </lineage>
</organism>
<dbReference type="InterPro" id="IPR001119">
    <property type="entry name" value="SLH_dom"/>
</dbReference>
<dbReference type="RefSeq" id="WP_153760753.1">
    <property type="nucleotide sequence ID" value="NZ_CP045851.1"/>
</dbReference>
<dbReference type="EMBL" id="CP045851">
    <property type="protein sequence ID" value="QGG96649.1"/>
    <property type="molecule type" value="Genomic_DNA"/>
</dbReference>
<dbReference type="Gene3D" id="2.120.10.10">
    <property type="match status" value="1"/>
</dbReference>
<dbReference type="SUPFAM" id="SSF50939">
    <property type="entry name" value="Sialidases"/>
    <property type="match status" value="1"/>
</dbReference>
<feature type="domain" description="SLH" evidence="2">
    <location>
        <begin position="546"/>
        <end position="610"/>
    </location>
</feature>
<feature type="domain" description="SLH" evidence="2">
    <location>
        <begin position="426"/>
        <end position="490"/>
    </location>
</feature>
<accession>A0A5Q2RIP4</accession>